<name>A0AAW2ZJQ2_9EUKA</name>
<dbReference type="PANTHER" id="PTHR12947:SF13">
    <property type="entry name" value="FI19924P1"/>
    <property type="match status" value="1"/>
</dbReference>
<dbReference type="Gene3D" id="3.40.140.10">
    <property type="entry name" value="Cytidine Deaminase, domain 2"/>
    <property type="match status" value="1"/>
</dbReference>
<accession>A0AAW2ZJQ2</accession>
<dbReference type="GO" id="GO:0008237">
    <property type="term" value="F:metallopeptidase activity"/>
    <property type="evidence" value="ECO:0007669"/>
    <property type="project" value="InterPro"/>
</dbReference>
<gene>
    <name evidence="2" type="ORF">AKO1_006743</name>
</gene>
<dbReference type="InterPro" id="IPR000555">
    <property type="entry name" value="JAMM/MPN+_dom"/>
</dbReference>
<dbReference type="GO" id="GO:0016020">
    <property type="term" value="C:membrane"/>
    <property type="evidence" value="ECO:0007669"/>
    <property type="project" value="TreeGrafter"/>
</dbReference>
<dbReference type="SUPFAM" id="SSF102712">
    <property type="entry name" value="JAB1/MPN domain"/>
    <property type="match status" value="1"/>
</dbReference>
<dbReference type="AlphaFoldDB" id="A0AAW2ZJQ2"/>
<evidence type="ECO:0000313" key="3">
    <source>
        <dbReference type="Proteomes" id="UP001431209"/>
    </source>
</evidence>
<comment type="caution">
    <text evidence="2">The sequence shown here is derived from an EMBL/GenBank/DDBJ whole genome shotgun (WGS) entry which is preliminary data.</text>
</comment>
<organism evidence="2 3">
    <name type="scientific">Acrasis kona</name>
    <dbReference type="NCBI Taxonomy" id="1008807"/>
    <lineage>
        <taxon>Eukaryota</taxon>
        <taxon>Discoba</taxon>
        <taxon>Heterolobosea</taxon>
        <taxon>Tetramitia</taxon>
        <taxon>Eutetramitia</taxon>
        <taxon>Acrasidae</taxon>
        <taxon>Acrasis</taxon>
    </lineage>
</organism>
<dbReference type="GO" id="GO:0070536">
    <property type="term" value="P:protein K63-linked deubiquitination"/>
    <property type="evidence" value="ECO:0007669"/>
    <property type="project" value="TreeGrafter"/>
</dbReference>
<dbReference type="Proteomes" id="UP001431209">
    <property type="component" value="Unassembled WGS sequence"/>
</dbReference>
<evidence type="ECO:0000313" key="2">
    <source>
        <dbReference type="EMBL" id="KAL0490097.1"/>
    </source>
</evidence>
<dbReference type="InterPro" id="IPR037518">
    <property type="entry name" value="MPN"/>
</dbReference>
<feature type="domain" description="MPN" evidence="1">
    <location>
        <begin position="79"/>
        <end position="206"/>
    </location>
</feature>
<proteinExistence type="predicted"/>
<dbReference type="PROSITE" id="PS50249">
    <property type="entry name" value="MPN"/>
    <property type="match status" value="1"/>
</dbReference>
<dbReference type="EMBL" id="JAOPGA020001637">
    <property type="protein sequence ID" value="KAL0490097.1"/>
    <property type="molecule type" value="Genomic_DNA"/>
</dbReference>
<reference evidence="2 3" key="1">
    <citation type="submission" date="2024-03" db="EMBL/GenBank/DDBJ databases">
        <title>The Acrasis kona genome and developmental transcriptomes reveal deep origins of eukaryotic multicellular pathways.</title>
        <authorList>
            <person name="Sheikh S."/>
            <person name="Fu C.-J."/>
            <person name="Brown M.W."/>
            <person name="Baldauf S.L."/>
        </authorList>
    </citation>
    <scope>NUCLEOTIDE SEQUENCE [LARGE SCALE GENOMIC DNA]</scope>
    <source>
        <strain evidence="2 3">ATCC MYA-3509</strain>
    </source>
</reference>
<dbReference type="PANTHER" id="PTHR12947">
    <property type="entry name" value="AMSH-LIKE PROTEASE"/>
    <property type="match status" value="1"/>
</dbReference>
<dbReference type="SMART" id="SM00232">
    <property type="entry name" value="JAB_MPN"/>
    <property type="match status" value="1"/>
</dbReference>
<keyword evidence="3" id="KW-1185">Reference proteome</keyword>
<dbReference type="GO" id="GO:0061578">
    <property type="term" value="F:K63-linked deubiquitinase activity"/>
    <property type="evidence" value="ECO:0007669"/>
    <property type="project" value="TreeGrafter"/>
</dbReference>
<dbReference type="Pfam" id="PF01398">
    <property type="entry name" value="JAB"/>
    <property type="match status" value="1"/>
</dbReference>
<evidence type="ECO:0000259" key="1">
    <source>
        <dbReference type="PROSITE" id="PS50249"/>
    </source>
</evidence>
<protein>
    <submittedName>
        <fullName evidence="2">STAM-binding protein</fullName>
    </submittedName>
</protein>
<sequence>MCYVFNARLVALYTNVIKKHNSINSTTYRRDVFDIRKIAEQSITECENIKDSGGLEKFYKDKKSLNVATQPNPSQLRPVRIDSSLVDSFIKIGQDHFRNDIEFCATICGTLKNGIFDCTHMLIPRQEGTENSCCALNELDMFDYQYKNNLITIGWIHSHPTQTAFLSSVDLRTHFGYQSSLNEAVAIVCAPKHVPKLGVFRIKDDALDKIRRLMVTNPNFGIRHEHTNEVLFEKCSHVQFTTNQNINVVDLR</sequence>
<dbReference type="GO" id="GO:0005768">
    <property type="term" value="C:endosome"/>
    <property type="evidence" value="ECO:0007669"/>
    <property type="project" value="TreeGrafter"/>
</dbReference>